<feature type="region of interest" description="Disordered" evidence="1">
    <location>
        <begin position="1"/>
        <end position="63"/>
    </location>
</feature>
<evidence type="ECO:0000313" key="3">
    <source>
        <dbReference type="EMBL" id="PKI49829.1"/>
    </source>
</evidence>
<proteinExistence type="predicted"/>
<protein>
    <submittedName>
        <fullName evidence="3">Uncharacterized protein</fullName>
    </submittedName>
</protein>
<comment type="caution">
    <text evidence="3">The sequence shown here is derived from an EMBL/GenBank/DDBJ whole genome shotgun (WGS) entry which is preliminary data.</text>
</comment>
<feature type="compositionally biased region" description="Basic and acidic residues" evidence="1">
    <location>
        <begin position="40"/>
        <end position="53"/>
    </location>
</feature>
<evidence type="ECO:0000256" key="2">
    <source>
        <dbReference type="SAM" id="Phobius"/>
    </source>
</evidence>
<keyword evidence="2" id="KW-0812">Transmembrane</keyword>
<dbReference type="AlphaFoldDB" id="A0A2I0J0R3"/>
<keyword evidence="2" id="KW-1133">Transmembrane helix</keyword>
<reference evidence="3 4" key="1">
    <citation type="submission" date="2017-11" db="EMBL/GenBank/DDBJ databases">
        <title>De-novo sequencing of pomegranate (Punica granatum L.) genome.</title>
        <authorList>
            <person name="Akparov Z."/>
            <person name="Amiraslanov A."/>
            <person name="Hajiyeva S."/>
            <person name="Abbasov M."/>
            <person name="Kaur K."/>
            <person name="Hamwieh A."/>
            <person name="Solovyev V."/>
            <person name="Salamov A."/>
            <person name="Braich B."/>
            <person name="Kosarev P."/>
            <person name="Mahmoud A."/>
            <person name="Hajiyev E."/>
            <person name="Babayeva S."/>
            <person name="Izzatullayeva V."/>
            <person name="Mammadov A."/>
            <person name="Mammadov A."/>
            <person name="Sharifova S."/>
            <person name="Ojaghi J."/>
            <person name="Eynullazada K."/>
            <person name="Bayramov B."/>
            <person name="Abdulazimova A."/>
            <person name="Shahmuradov I."/>
        </authorList>
    </citation>
    <scope>NUCLEOTIDE SEQUENCE [LARGE SCALE GENOMIC DNA]</scope>
    <source>
        <strain evidence="4">cv. AG2017</strain>
        <tissue evidence="3">Leaf</tissue>
    </source>
</reference>
<sequence>MSLRRTMDCGVGPTADLDDIDLFRRPPAPPQPLPQHRAKNAQERKGADRRWEHPPPQVTSPDASEAFCTLHGAMVEAGEGLGDGGVRVGRGGRRKENGVITISVHPPMRSIQWGKPCTLIRLGFGIWGLFLLGFGI</sequence>
<evidence type="ECO:0000313" key="4">
    <source>
        <dbReference type="Proteomes" id="UP000233551"/>
    </source>
</evidence>
<accession>A0A2I0J0R3</accession>
<keyword evidence="2" id="KW-0472">Membrane</keyword>
<name>A0A2I0J0R3_PUNGR</name>
<keyword evidence="4" id="KW-1185">Reference proteome</keyword>
<organism evidence="3 4">
    <name type="scientific">Punica granatum</name>
    <name type="common">Pomegranate</name>
    <dbReference type="NCBI Taxonomy" id="22663"/>
    <lineage>
        <taxon>Eukaryota</taxon>
        <taxon>Viridiplantae</taxon>
        <taxon>Streptophyta</taxon>
        <taxon>Embryophyta</taxon>
        <taxon>Tracheophyta</taxon>
        <taxon>Spermatophyta</taxon>
        <taxon>Magnoliopsida</taxon>
        <taxon>eudicotyledons</taxon>
        <taxon>Gunneridae</taxon>
        <taxon>Pentapetalae</taxon>
        <taxon>rosids</taxon>
        <taxon>malvids</taxon>
        <taxon>Myrtales</taxon>
        <taxon>Lythraceae</taxon>
        <taxon>Punica</taxon>
    </lineage>
</organism>
<dbReference type="Proteomes" id="UP000233551">
    <property type="component" value="Unassembled WGS sequence"/>
</dbReference>
<gene>
    <name evidence="3" type="ORF">CRG98_029773</name>
</gene>
<evidence type="ECO:0000256" key="1">
    <source>
        <dbReference type="SAM" id="MobiDB-lite"/>
    </source>
</evidence>
<dbReference type="EMBL" id="PGOL01002194">
    <property type="protein sequence ID" value="PKI49829.1"/>
    <property type="molecule type" value="Genomic_DNA"/>
</dbReference>
<feature type="transmembrane region" description="Helical" evidence="2">
    <location>
        <begin position="118"/>
        <end position="135"/>
    </location>
</feature>